<evidence type="ECO:0000256" key="33">
    <source>
        <dbReference type="ARBA" id="ARBA00049076"/>
    </source>
</evidence>
<comment type="catalytic activity">
    <reaction evidence="21">
        <text>1-beta-D-galactosyl-2,3-didodecanoyl-sn-glycerol + H2O = 1-beta-D-galactosyl-dodecanoyl-sn-glycerol + dodecanoate + H(+)</text>
        <dbReference type="Rhea" id="RHEA:48536"/>
        <dbReference type="ChEBI" id="CHEBI:15377"/>
        <dbReference type="ChEBI" id="CHEBI:15378"/>
        <dbReference type="ChEBI" id="CHEBI:18262"/>
        <dbReference type="ChEBI" id="CHEBI:90342"/>
        <dbReference type="ChEBI" id="CHEBI:90514"/>
    </reaction>
    <physiologicalReaction direction="left-to-right" evidence="21">
        <dbReference type="Rhea" id="RHEA:48537"/>
    </physiologicalReaction>
</comment>
<proteinExistence type="inferred from homology"/>
<dbReference type="GO" id="GO:0004465">
    <property type="term" value="F:lipoprotein lipase activity"/>
    <property type="evidence" value="ECO:0000318"/>
    <property type="project" value="GO_Central"/>
</dbReference>
<evidence type="ECO:0000256" key="1">
    <source>
        <dbReference type="ARBA" id="ARBA00004487"/>
    </source>
</evidence>
<dbReference type="RefSeq" id="XP_041426746.1">
    <property type="nucleotide sequence ID" value="XM_041570812.1"/>
</dbReference>
<feature type="active site" description="Nucleophile" evidence="38">
    <location>
        <position position="169"/>
    </location>
</feature>
<reference evidence="45 46" key="1">
    <citation type="submission" date="2025-04" db="UniProtKB">
        <authorList>
            <consortium name="RefSeq"/>
        </authorList>
    </citation>
    <scope>IDENTIFICATION</scope>
    <source>
        <strain evidence="45 46">J_2021</strain>
        <tissue evidence="45 46">Erythrocytes</tissue>
    </source>
</reference>
<accession>A0A8J1LB88</accession>
<dbReference type="InterPro" id="IPR013818">
    <property type="entry name" value="Lipase"/>
</dbReference>
<dbReference type="SUPFAM" id="SSF49723">
    <property type="entry name" value="Lipase/lipooxygenase domain (PLAT/LH2 domain)"/>
    <property type="match status" value="1"/>
</dbReference>
<evidence type="ECO:0000256" key="6">
    <source>
        <dbReference type="ARBA" id="ARBA00022525"/>
    </source>
</evidence>
<keyword evidence="12" id="KW-0472">Membrane</keyword>
<dbReference type="PRINTS" id="PR00821">
    <property type="entry name" value="TAGLIPASE"/>
</dbReference>
<dbReference type="GO" id="GO:0006633">
    <property type="term" value="P:fatty acid biosynthetic process"/>
    <property type="evidence" value="ECO:0000318"/>
    <property type="project" value="GO_Central"/>
</dbReference>
<evidence type="ECO:0000259" key="43">
    <source>
        <dbReference type="Pfam" id="PF01477"/>
    </source>
</evidence>
<dbReference type="EC" id="3.1.1.3" evidence="41"/>
<evidence type="ECO:0000256" key="35">
    <source>
        <dbReference type="ARBA" id="ARBA00049290"/>
    </source>
</evidence>
<keyword evidence="41" id="KW-0732">Signal</keyword>
<evidence type="ECO:0000256" key="22">
    <source>
        <dbReference type="ARBA" id="ARBA00047270"/>
    </source>
</evidence>
<comment type="catalytic activity">
    <reaction evidence="30">
        <text>1,2,3-tributanoylglycerol + H2O = dibutanoylglycerol + butanoate + H(+)</text>
        <dbReference type="Rhea" id="RHEA:40475"/>
        <dbReference type="ChEBI" id="CHEBI:15377"/>
        <dbReference type="ChEBI" id="CHEBI:15378"/>
        <dbReference type="ChEBI" id="CHEBI:17968"/>
        <dbReference type="ChEBI" id="CHEBI:35020"/>
        <dbReference type="ChEBI" id="CHEBI:76478"/>
    </reaction>
    <physiologicalReaction direction="left-to-right" evidence="30">
        <dbReference type="Rhea" id="RHEA:40476"/>
    </physiologicalReaction>
</comment>
<dbReference type="GO" id="GO:0046872">
    <property type="term" value="F:metal ion binding"/>
    <property type="evidence" value="ECO:0007669"/>
    <property type="project" value="UniProtKB-KW"/>
</dbReference>
<dbReference type="InterPro" id="IPR036392">
    <property type="entry name" value="PLAT/LH2_dom_sf"/>
</dbReference>
<dbReference type="GO" id="GO:0019433">
    <property type="term" value="P:triglyceride catabolic process"/>
    <property type="evidence" value="ECO:0000318"/>
    <property type="project" value="GO_Central"/>
</dbReference>
<evidence type="ECO:0000256" key="29">
    <source>
        <dbReference type="ARBA" id="ARBA00048268"/>
    </source>
</evidence>
<dbReference type="PANTHER" id="PTHR11610">
    <property type="entry name" value="LIPASE"/>
    <property type="match status" value="1"/>
</dbReference>
<feature type="active site" description="Charge relay system" evidence="38">
    <location>
        <position position="290"/>
    </location>
</feature>
<comment type="catalytic activity">
    <reaction evidence="20">
        <text>a 1,2-diacyl-3-O-(beta-D-galactosyl)-sn-glycerol + 2 H2O = 3-beta-D-galactosyl-sn-glycerol + 2 a fatty acid + 2 H(+)</text>
        <dbReference type="Rhea" id="RHEA:13189"/>
        <dbReference type="ChEBI" id="CHEBI:15377"/>
        <dbReference type="ChEBI" id="CHEBI:15378"/>
        <dbReference type="ChEBI" id="CHEBI:15754"/>
        <dbReference type="ChEBI" id="CHEBI:17615"/>
        <dbReference type="ChEBI" id="CHEBI:28868"/>
        <dbReference type="EC" id="3.1.1.26"/>
    </reaction>
    <physiologicalReaction direction="left-to-right" evidence="20">
        <dbReference type="Rhea" id="RHEA:13190"/>
    </physiologicalReaction>
</comment>
<evidence type="ECO:0000256" key="26">
    <source>
        <dbReference type="ARBA" id="ARBA00047741"/>
    </source>
</evidence>
<protein>
    <recommendedName>
        <fullName evidence="41">Triacylglycerol lipase</fullName>
        <ecNumber evidence="41">3.1.1.3</ecNumber>
    </recommendedName>
    <alternativeName>
        <fullName evidence="41">Pancreatic lipase</fullName>
    </alternativeName>
</protein>
<evidence type="ECO:0000256" key="10">
    <source>
        <dbReference type="ARBA" id="ARBA00022963"/>
    </source>
</evidence>
<keyword evidence="14" id="KW-0325">Glycoprotein</keyword>
<evidence type="ECO:0000313" key="46">
    <source>
        <dbReference type="RefSeq" id="XP_041426746.1"/>
    </source>
</evidence>
<sequence>MFYVLGLISFLVPFVQALKEICYEGTGCFENSFPWAGTEARPERSLSWAPEQVNTRFLLFTKDNPDHFQEINSSTIFQSHFQTTRKTRFVIHGYTDSGDKGWVPDMCKTMLSVENINCFCIDWSRGSHTEYVQAVNNILVVGSEVADLVKTLRDELGYSPSLVHIIGHSLGAHAAGEAGKQMPSIGRITGLDPAQPYFQNNPTDLRLDPTDARLVDVIHTDTAPFDSSLGLGINQLVGHLDFFPNGGIQMPGCKHKENYNSEIDKVLQEVSRGNWTLNISEEYNKLVCNHLRSYKYYMESIITPDGFIGFPASSYLSFSSGDGFPCPADGCPLMGHYADSFSGATEISRVFYLNTGDSLPFARWRYQVTVHISAPVSVLGLVRLSLLGINGKTKMHQIFSGWIQPKQTVTAFIDVETKVGRLKSVDFIWSSRNVKNYKHPLEVKSVTVEYGRDGTRYYFCGIRTAGPRTRHIIPLCNRTAGPKDP</sequence>
<evidence type="ECO:0000256" key="38">
    <source>
        <dbReference type="PIRSR" id="PIRSR000865-1"/>
    </source>
</evidence>
<evidence type="ECO:0000256" key="40">
    <source>
        <dbReference type="RuleBase" id="RU004262"/>
    </source>
</evidence>
<dbReference type="Pfam" id="PF01477">
    <property type="entry name" value="PLAT"/>
    <property type="match status" value="1"/>
</dbReference>
<evidence type="ECO:0000256" key="20">
    <source>
        <dbReference type="ARBA" id="ARBA00036503"/>
    </source>
</evidence>
<comment type="catalytic activity">
    <reaction evidence="25">
        <text>1,2-didecanoylglycerol + H2O = decanoylglycerol + decanoate + H(+)</text>
        <dbReference type="Rhea" id="RHEA:48596"/>
        <dbReference type="ChEBI" id="CHEBI:11152"/>
        <dbReference type="ChEBI" id="CHEBI:15377"/>
        <dbReference type="ChEBI" id="CHEBI:15378"/>
        <dbReference type="ChEBI" id="CHEBI:27689"/>
        <dbReference type="ChEBI" id="CHEBI:90605"/>
    </reaction>
    <physiologicalReaction direction="left-to-right" evidence="25">
        <dbReference type="Rhea" id="RHEA:48597"/>
    </physiologicalReaction>
</comment>
<evidence type="ECO:0000256" key="15">
    <source>
        <dbReference type="ARBA" id="ARBA00023273"/>
    </source>
</evidence>
<comment type="subcellular location">
    <subcellularLocation>
        <location evidence="1">Cell projection</location>
        <location evidence="1">Neuron projection</location>
    </subcellularLocation>
    <subcellularLocation>
        <location evidence="2 41">Secreted</location>
    </subcellularLocation>
    <subcellularLocation>
        <location evidence="19">Zymogen granule membrane</location>
        <topology evidence="19">Peripheral membrane protein</topology>
    </subcellularLocation>
</comment>
<evidence type="ECO:0000256" key="13">
    <source>
        <dbReference type="ARBA" id="ARBA00023157"/>
    </source>
</evidence>
<dbReference type="GO" id="GO:0042589">
    <property type="term" value="C:zymogen granule membrane"/>
    <property type="evidence" value="ECO:0007669"/>
    <property type="project" value="UniProtKB-SubCell"/>
</dbReference>
<evidence type="ECO:0000313" key="44">
    <source>
        <dbReference type="Proteomes" id="UP000186698"/>
    </source>
</evidence>
<evidence type="ECO:0000256" key="9">
    <source>
        <dbReference type="ARBA" id="ARBA00022837"/>
    </source>
</evidence>
<keyword evidence="8" id="KW-0378">Hydrolase</keyword>
<evidence type="ECO:0000256" key="23">
    <source>
        <dbReference type="ARBA" id="ARBA00047296"/>
    </source>
</evidence>
<keyword evidence="10 41" id="KW-0442">Lipid degradation</keyword>
<keyword evidence="6 41" id="KW-0964">Secreted</keyword>
<dbReference type="RefSeq" id="XP_041426745.1">
    <property type="nucleotide sequence ID" value="XM_041570811.1"/>
</dbReference>
<dbReference type="GO" id="GO:0034375">
    <property type="term" value="P:high-density lipoprotein particle remodeling"/>
    <property type="evidence" value="ECO:0000318"/>
    <property type="project" value="GO_Central"/>
</dbReference>
<name>A0A8J1LB88_XENLA</name>
<dbReference type="InterPro" id="IPR029058">
    <property type="entry name" value="AB_hydrolase_fold"/>
</dbReference>
<comment type="pathway">
    <text evidence="18">Glycolipid metabolism.</text>
</comment>
<evidence type="ECO:0000256" key="8">
    <source>
        <dbReference type="ARBA" id="ARBA00022801"/>
    </source>
</evidence>
<comment type="catalytic activity">
    <reaction evidence="22">
        <text>(9Z-octadecenoyl)-glycerol + H2O = glycerol + (9Z)-octadecenoate + H(+)</text>
        <dbReference type="Rhea" id="RHEA:39955"/>
        <dbReference type="ChEBI" id="CHEBI:15377"/>
        <dbReference type="ChEBI" id="CHEBI:15378"/>
        <dbReference type="ChEBI" id="CHEBI:17754"/>
        <dbReference type="ChEBI" id="CHEBI:30823"/>
        <dbReference type="ChEBI" id="CHEBI:75937"/>
    </reaction>
    <physiologicalReaction direction="left-to-right" evidence="22">
        <dbReference type="Rhea" id="RHEA:39956"/>
    </physiologicalReaction>
</comment>
<dbReference type="InterPro" id="IPR001024">
    <property type="entry name" value="PLAT/LH2_dom"/>
</dbReference>
<comment type="catalytic activity">
    <reaction evidence="26">
        <text>di-(9Z)-octadecenoylglycerol + H2O = (9Z-octadecenoyl)-glycerol + (9Z)-octadecenoate + H(+)</text>
        <dbReference type="Rhea" id="RHEA:47868"/>
        <dbReference type="ChEBI" id="CHEBI:15377"/>
        <dbReference type="ChEBI" id="CHEBI:15378"/>
        <dbReference type="ChEBI" id="CHEBI:30823"/>
        <dbReference type="ChEBI" id="CHEBI:75937"/>
        <dbReference type="ChEBI" id="CHEBI:75945"/>
    </reaction>
    <physiologicalReaction direction="left-to-right" evidence="26">
        <dbReference type="Rhea" id="RHEA:47869"/>
    </physiologicalReaction>
</comment>
<dbReference type="KEGG" id="xla:108697145"/>
<comment type="catalytic activity">
    <reaction evidence="36">
        <text>long chain 1,2-diacyl-3-O-[alpha-D-galactosyl-(1-&gt;6)-beta-D-galactosyl]-sn-glycerol + H2O = long chain acyl-3-O-[alpha-D-galactosyl-(1-&gt;6)-beta-D-galactosyl]-sn-glycerol + a fatty acid + H(+)</text>
        <dbReference type="Rhea" id="RHEA:48708"/>
        <dbReference type="ChEBI" id="CHEBI:15377"/>
        <dbReference type="ChEBI" id="CHEBI:15378"/>
        <dbReference type="ChEBI" id="CHEBI:28868"/>
        <dbReference type="ChEBI" id="CHEBI:90463"/>
        <dbReference type="ChEBI" id="CHEBI:90774"/>
    </reaction>
    <physiologicalReaction direction="left-to-right" evidence="36">
        <dbReference type="Rhea" id="RHEA:48709"/>
    </physiologicalReaction>
</comment>
<evidence type="ECO:0000256" key="18">
    <source>
        <dbReference type="ARBA" id="ARBA00023590"/>
    </source>
</evidence>
<comment type="catalytic activity">
    <reaction evidence="24">
        <text>1-(9Z-octadecenoyl)-glycerol + H2O = glycerol + (9Z)-octadecenoate + H(+)</text>
        <dbReference type="Rhea" id="RHEA:38487"/>
        <dbReference type="ChEBI" id="CHEBI:15377"/>
        <dbReference type="ChEBI" id="CHEBI:15378"/>
        <dbReference type="ChEBI" id="CHEBI:17754"/>
        <dbReference type="ChEBI" id="CHEBI:30823"/>
        <dbReference type="ChEBI" id="CHEBI:75342"/>
    </reaction>
    <physiologicalReaction direction="left-to-right" evidence="24">
        <dbReference type="Rhea" id="RHEA:38488"/>
    </physiologicalReaction>
</comment>
<evidence type="ECO:0000256" key="7">
    <source>
        <dbReference type="ARBA" id="ARBA00022723"/>
    </source>
</evidence>
<comment type="catalytic activity">
    <reaction evidence="35">
        <text>1,2,3-trioctanoylglycerol + H2O = dioctanoylglycerol + octanoate + H(+)</text>
        <dbReference type="Rhea" id="RHEA:47864"/>
        <dbReference type="ChEBI" id="CHEBI:15377"/>
        <dbReference type="ChEBI" id="CHEBI:15378"/>
        <dbReference type="ChEBI" id="CHEBI:25646"/>
        <dbReference type="ChEBI" id="CHEBI:76978"/>
        <dbReference type="ChEBI" id="CHEBI:88066"/>
    </reaction>
    <physiologicalReaction direction="left-to-right" evidence="35">
        <dbReference type="Rhea" id="RHEA:47865"/>
    </physiologicalReaction>
</comment>
<comment type="catalytic activity">
    <reaction evidence="33">
        <text>1,2-dioctanoyl-3-O-[alpha-D-galactosyl-(1-&gt;6)-beta-D-galactosyl]-sn-glycerol + H2O = octanoyl-3-O-[alpha-D-galactosyl-(1-&gt;6)-beta-D-galactosyl]-sn-glycerol + octanoate + H(+)</text>
        <dbReference type="Rhea" id="RHEA:48692"/>
        <dbReference type="ChEBI" id="CHEBI:15377"/>
        <dbReference type="ChEBI" id="CHEBI:15378"/>
        <dbReference type="ChEBI" id="CHEBI:25646"/>
        <dbReference type="ChEBI" id="CHEBI:90457"/>
        <dbReference type="ChEBI" id="CHEBI:90768"/>
    </reaction>
    <physiologicalReaction direction="left-to-right" evidence="33">
        <dbReference type="Rhea" id="RHEA:48693"/>
    </physiologicalReaction>
</comment>
<feature type="binding site" evidence="39">
    <location>
        <position position="206"/>
    </location>
    <ligand>
        <name>Ca(2+)</name>
        <dbReference type="ChEBI" id="CHEBI:29108"/>
    </ligand>
</feature>
<evidence type="ECO:0000256" key="11">
    <source>
        <dbReference type="ARBA" id="ARBA00023098"/>
    </source>
</evidence>
<keyword evidence="44" id="KW-1185">Reference proteome</keyword>
<comment type="pathway">
    <text evidence="3">Glycerolipid metabolism; triacylglycerol degradation.</text>
</comment>
<comment type="catalytic activity">
    <reaction evidence="23">
        <text>1,2-didodecanoyl-3-O-[alpha-D-galactosyl-(1-&gt;6)-beta-D-galactosyl]-sn-glycerol + H2O = dodecanoyl-3-O-[alpha-D-galactosyl-(1-&gt;6)-beta-D-galactosyl]-sn-glycerol + dodecanoate + H(+)</text>
        <dbReference type="Rhea" id="RHEA:48516"/>
        <dbReference type="ChEBI" id="CHEBI:15377"/>
        <dbReference type="ChEBI" id="CHEBI:15378"/>
        <dbReference type="ChEBI" id="CHEBI:18262"/>
        <dbReference type="ChEBI" id="CHEBI:90337"/>
        <dbReference type="ChEBI" id="CHEBI:90359"/>
    </reaction>
    <physiologicalReaction direction="left-to-right" evidence="23">
        <dbReference type="Rhea" id="RHEA:48517"/>
    </physiologicalReaction>
</comment>
<comment type="catalytic activity">
    <reaction evidence="32">
        <text>long chain 1,2-diacyl-3-O-beta-D-galactosyl-sn-glycerol + H2O = long chain acyl-3-O-beta-D-galactosyl-sn-glycerol + a fatty acid + H(+)</text>
        <dbReference type="Rhea" id="RHEA:48700"/>
        <dbReference type="ChEBI" id="CHEBI:15377"/>
        <dbReference type="ChEBI" id="CHEBI:15378"/>
        <dbReference type="ChEBI" id="CHEBI:28868"/>
        <dbReference type="ChEBI" id="CHEBI:90477"/>
        <dbReference type="ChEBI" id="CHEBI:90770"/>
    </reaction>
    <physiologicalReaction direction="left-to-right" evidence="32">
        <dbReference type="Rhea" id="RHEA:48701"/>
    </physiologicalReaction>
</comment>
<evidence type="ECO:0000313" key="45">
    <source>
        <dbReference type="RefSeq" id="XP_041426745.1"/>
    </source>
</evidence>
<evidence type="ECO:0000256" key="12">
    <source>
        <dbReference type="ARBA" id="ARBA00023136"/>
    </source>
</evidence>
<organism evidence="44 46">
    <name type="scientific">Xenopus laevis</name>
    <name type="common">African clawed frog</name>
    <dbReference type="NCBI Taxonomy" id="8355"/>
    <lineage>
        <taxon>Eukaryota</taxon>
        <taxon>Metazoa</taxon>
        <taxon>Chordata</taxon>
        <taxon>Craniata</taxon>
        <taxon>Vertebrata</taxon>
        <taxon>Euteleostomi</taxon>
        <taxon>Amphibia</taxon>
        <taxon>Batrachia</taxon>
        <taxon>Anura</taxon>
        <taxon>Pipoidea</taxon>
        <taxon>Pipidae</taxon>
        <taxon>Xenopodinae</taxon>
        <taxon>Xenopus</taxon>
        <taxon>Xenopus</taxon>
    </lineage>
</organism>
<evidence type="ECO:0000256" key="5">
    <source>
        <dbReference type="ARBA" id="ARBA00010701"/>
    </source>
</evidence>
<dbReference type="GO" id="GO:0008970">
    <property type="term" value="F:phospholipase A1 activity"/>
    <property type="evidence" value="ECO:0000318"/>
    <property type="project" value="GO_Central"/>
</dbReference>
<comment type="pathway">
    <text evidence="4">Lipid metabolism.</text>
</comment>
<dbReference type="InterPro" id="IPR002331">
    <property type="entry name" value="Lipase_panc"/>
</dbReference>
<evidence type="ECO:0000256" key="4">
    <source>
        <dbReference type="ARBA" id="ARBA00005189"/>
    </source>
</evidence>
<evidence type="ECO:0000256" key="39">
    <source>
        <dbReference type="PIRSR" id="PIRSR000865-2"/>
    </source>
</evidence>
<dbReference type="InterPro" id="IPR016272">
    <property type="entry name" value="Lipase_LIPH"/>
</dbReference>
<dbReference type="Proteomes" id="UP000186698">
    <property type="component" value="Chromosome 7S"/>
</dbReference>
<dbReference type="FunFam" id="3.40.50.1820:FF:000033">
    <property type="entry name" value="Pancreatic triacylglycerol lipase"/>
    <property type="match status" value="1"/>
</dbReference>
<keyword evidence="15" id="KW-0966">Cell projection</keyword>
<dbReference type="CDD" id="cd00707">
    <property type="entry name" value="Pancreat_lipase_like"/>
    <property type="match status" value="1"/>
</dbReference>
<dbReference type="AlphaFoldDB" id="A0A8J1LB88"/>
<dbReference type="PANTHER" id="PTHR11610:SF165">
    <property type="entry name" value="PANCREATIC LIPASE-RELATED PROTEIN 2"/>
    <property type="match status" value="1"/>
</dbReference>
<keyword evidence="13 41" id="KW-1015">Disulfide bond</keyword>
<evidence type="ECO:0000256" key="24">
    <source>
        <dbReference type="ARBA" id="ARBA00047438"/>
    </source>
</evidence>
<evidence type="ECO:0000256" key="21">
    <source>
        <dbReference type="ARBA" id="ARBA00036575"/>
    </source>
</evidence>
<evidence type="ECO:0000256" key="25">
    <source>
        <dbReference type="ARBA" id="ARBA00047618"/>
    </source>
</evidence>
<comment type="catalytic activity">
    <reaction evidence="29">
        <text>1,2-dioctanoyl-3-O-beta-D-galactosyl-sn-glycerol + H2O = octanoyl-3-(beta-D-galactosyl)-sn-glycerol + octanoate + H(+)</text>
        <dbReference type="Rhea" id="RHEA:48696"/>
        <dbReference type="ChEBI" id="CHEBI:15377"/>
        <dbReference type="ChEBI" id="CHEBI:15378"/>
        <dbReference type="ChEBI" id="CHEBI:25646"/>
        <dbReference type="ChEBI" id="CHEBI:90453"/>
        <dbReference type="ChEBI" id="CHEBI:90769"/>
    </reaction>
    <physiologicalReaction direction="left-to-right" evidence="29">
        <dbReference type="Rhea" id="RHEA:48697"/>
    </physiologicalReaction>
</comment>
<evidence type="ECO:0000256" key="19">
    <source>
        <dbReference type="ARBA" id="ARBA00024321"/>
    </source>
</evidence>
<dbReference type="OrthoDB" id="199913at2759"/>
<evidence type="ECO:0000256" key="16">
    <source>
        <dbReference type="ARBA" id="ARBA00023329"/>
    </source>
</evidence>
<feature type="signal peptide" evidence="41">
    <location>
        <begin position="1"/>
        <end position="17"/>
    </location>
</feature>
<dbReference type="Pfam" id="PF00151">
    <property type="entry name" value="Lipase"/>
    <property type="match status" value="1"/>
</dbReference>
<dbReference type="GO" id="GO:0005615">
    <property type="term" value="C:extracellular space"/>
    <property type="evidence" value="ECO:0000318"/>
    <property type="project" value="GO_Central"/>
</dbReference>
<keyword evidence="11 41" id="KW-0443">Lipid metabolism</keyword>
<comment type="catalytic activity">
    <reaction evidence="34">
        <text>a 1,2-diacyl-sn-glycero-3-phosphocholine + H2O = a monoacyl-sn-glycero-3-phosphocholine + a fatty acid + H(+)</text>
        <dbReference type="Rhea" id="RHEA:44664"/>
        <dbReference type="ChEBI" id="CHEBI:15377"/>
        <dbReference type="ChEBI" id="CHEBI:15378"/>
        <dbReference type="ChEBI" id="CHEBI:28868"/>
        <dbReference type="ChEBI" id="CHEBI:57643"/>
        <dbReference type="ChEBI" id="CHEBI:84465"/>
    </reaction>
    <physiologicalReaction direction="left-to-right" evidence="34">
        <dbReference type="Rhea" id="RHEA:44665"/>
    </physiologicalReaction>
</comment>
<dbReference type="Gene3D" id="2.60.60.20">
    <property type="entry name" value="PLAT/LH2 domain"/>
    <property type="match status" value="1"/>
</dbReference>
<keyword evidence="16" id="KW-0968">Cytoplasmic vesicle</keyword>
<dbReference type="PIRSF" id="PIRSF000865">
    <property type="entry name" value="Lipoprotein_lipase_LIPH"/>
    <property type="match status" value="1"/>
</dbReference>
<dbReference type="GO" id="GO:0047714">
    <property type="term" value="F:galactolipase activity"/>
    <property type="evidence" value="ECO:0007669"/>
    <property type="project" value="UniProtKB-EC"/>
</dbReference>
<evidence type="ECO:0000256" key="3">
    <source>
        <dbReference type="ARBA" id="ARBA00004879"/>
    </source>
</evidence>
<evidence type="ECO:0000256" key="27">
    <source>
        <dbReference type="ARBA" id="ARBA00047744"/>
    </source>
</evidence>
<comment type="catalytic activity">
    <reaction evidence="31">
        <text>1,2,3-tri-(9Z-octadecenoyl)-glycerol + H2O = di-(9Z)-octadecenoylglycerol + (9Z)-octadecenoate + H(+)</text>
        <dbReference type="Rhea" id="RHEA:38575"/>
        <dbReference type="ChEBI" id="CHEBI:15377"/>
        <dbReference type="ChEBI" id="CHEBI:15378"/>
        <dbReference type="ChEBI" id="CHEBI:30823"/>
        <dbReference type="ChEBI" id="CHEBI:53753"/>
        <dbReference type="ChEBI" id="CHEBI:75945"/>
    </reaction>
    <physiologicalReaction direction="left-to-right" evidence="31">
        <dbReference type="Rhea" id="RHEA:38576"/>
    </physiologicalReaction>
</comment>
<dbReference type="GO" id="GO:0043005">
    <property type="term" value="C:neuron projection"/>
    <property type="evidence" value="ECO:0007669"/>
    <property type="project" value="UniProtKB-SubCell"/>
</dbReference>
<evidence type="ECO:0000256" key="31">
    <source>
        <dbReference type="ARBA" id="ARBA00048386"/>
    </source>
</evidence>
<feature type="binding site" evidence="39">
    <location>
        <position position="211"/>
    </location>
    <ligand>
        <name>Ca(2+)</name>
        <dbReference type="ChEBI" id="CHEBI:29108"/>
    </ligand>
</feature>
<comment type="similarity">
    <text evidence="5 40">Belongs to the AB hydrolase superfamily. Lipase family.</text>
</comment>
<feature type="chain" id="PRO_5044521632" description="Triacylglycerol lipase" evidence="41">
    <location>
        <begin position="18"/>
        <end position="485"/>
    </location>
</feature>
<keyword evidence="7 39" id="KW-0479">Metal-binding</keyword>
<feature type="domain" description="Lipase" evidence="42">
    <location>
        <begin position="19"/>
        <end position="361"/>
    </location>
</feature>
<dbReference type="GO" id="GO:0042632">
    <property type="term" value="P:cholesterol homeostasis"/>
    <property type="evidence" value="ECO:0000318"/>
    <property type="project" value="GO_Central"/>
</dbReference>
<dbReference type="SUPFAM" id="SSF53474">
    <property type="entry name" value="alpha/beta-Hydrolases"/>
    <property type="match status" value="1"/>
</dbReference>
<evidence type="ECO:0000256" key="17">
    <source>
        <dbReference type="ARBA" id="ARBA00023369"/>
    </source>
</evidence>
<comment type="catalytic activity">
    <reaction evidence="27">
        <text>1,2,3-tripropanoylglycerol + H2O = dipropanoylglycerol + propanoate + H(+)</text>
        <dbReference type="Rhea" id="RHEA:48024"/>
        <dbReference type="ChEBI" id="CHEBI:15377"/>
        <dbReference type="ChEBI" id="CHEBI:15378"/>
        <dbReference type="ChEBI" id="CHEBI:17272"/>
        <dbReference type="ChEBI" id="CHEBI:88153"/>
        <dbReference type="ChEBI" id="CHEBI:88155"/>
    </reaction>
    <physiologicalReaction direction="left-to-right" evidence="27">
        <dbReference type="Rhea" id="RHEA:48025"/>
    </physiologicalReaction>
</comment>
<feature type="domain" description="PLAT" evidence="43">
    <location>
        <begin position="366"/>
        <end position="460"/>
    </location>
</feature>
<feature type="active site" description="Charge relay system" evidence="38">
    <location>
        <position position="192"/>
    </location>
</feature>
<dbReference type="Gene3D" id="3.40.50.1820">
    <property type="entry name" value="alpha/beta hydrolase"/>
    <property type="match status" value="1"/>
</dbReference>
<keyword evidence="9 39" id="KW-0106">Calcium</keyword>
<evidence type="ECO:0000256" key="41">
    <source>
        <dbReference type="RuleBase" id="RU362046"/>
    </source>
</evidence>
<evidence type="ECO:0000256" key="2">
    <source>
        <dbReference type="ARBA" id="ARBA00004613"/>
    </source>
</evidence>
<evidence type="ECO:0000256" key="14">
    <source>
        <dbReference type="ARBA" id="ARBA00023180"/>
    </source>
</evidence>
<comment type="catalytic activity">
    <reaction evidence="17">
        <text>a triacylglycerol + H2O = a diacylglycerol + a fatty acid + H(+)</text>
        <dbReference type="Rhea" id="RHEA:12044"/>
        <dbReference type="ChEBI" id="CHEBI:15377"/>
        <dbReference type="ChEBI" id="CHEBI:15378"/>
        <dbReference type="ChEBI" id="CHEBI:17855"/>
        <dbReference type="ChEBI" id="CHEBI:18035"/>
        <dbReference type="ChEBI" id="CHEBI:28868"/>
        <dbReference type="EC" id="3.1.1.3"/>
    </reaction>
    <physiologicalReaction direction="left-to-right" evidence="17">
        <dbReference type="Rhea" id="RHEA:12045"/>
    </physiologicalReaction>
</comment>
<evidence type="ECO:0000256" key="30">
    <source>
        <dbReference type="ARBA" id="ARBA00048377"/>
    </source>
</evidence>
<evidence type="ECO:0000259" key="42">
    <source>
        <dbReference type="Pfam" id="PF00151"/>
    </source>
</evidence>
<dbReference type="GeneID" id="108697145"/>
<dbReference type="InterPro" id="IPR000734">
    <property type="entry name" value="TAG_lipase"/>
</dbReference>
<comment type="catalytic activity">
    <reaction evidence="28">
        <text>a 1,2-diacyl-3-O-[alpha-D-galactosyl-(1-&gt;6)-beta-D-galactosyl]-sn-glycerol + H2O = acyl-3-O-[alpha-D-galactosyl-(1-&gt;6)-beta-D-galactosyl]-sn-glycerol + a fatty acid + H(+)</text>
        <dbReference type="Rhea" id="RHEA:48372"/>
        <dbReference type="ChEBI" id="CHEBI:15377"/>
        <dbReference type="ChEBI" id="CHEBI:15378"/>
        <dbReference type="ChEBI" id="CHEBI:28396"/>
        <dbReference type="ChEBI" id="CHEBI:28868"/>
        <dbReference type="ChEBI" id="CHEBI:90310"/>
    </reaction>
    <physiologicalReaction direction="left-to-right" evidence="28">
        <dbReference type="Rhea" id="RHEA:48373"/>
    </physiologicalReaction>
</comment>
<evidence type="ECO:0000256" key="37">
    <source>
        <dbReference type="ARBA" id="ARBA00049420"/>
    </source>
</evidence>
<evidence type="ECO:0000256" key="28">
    <source>
        <dbReference type="ARBA" id="ARBA00048139"/>
    </source>
</evidence>
<dbReference type="PRINTS" id="PR00823">
    <property type="entry name" value="PANCLIPASE"/>
</dbReference>
<evidence type="ECO:0000256" key="32">
    <source>
        <dbReference type="ARBA" id="ARBA00048546"/>
    </source>
</evidence>
<feature type="binding site" evidence="39">
    <location>
        <position position="208"/>
    </location>
    <ligand>
        <name>Ca(2+)</name>
        <dbReference type="ChEBI" id="CHEBI:29108"/>
    </ligand>
</feature>
<gene>
    <name evidence="45 46" type="primary">LOC108697145</name>
</gene>
<comment type="catalytic activity">
    <reaction evidence="37">
        <text>1,2-didodecanoyl-3-beta-D-galactosyl-sn-glycerol + H2O = dodecanoyl-3-beta-D-galactosyl-sn-glycerol + dodecanoate + H(+)</text>
        <dbReference type="Rhea" id="RHEA:48540"/>
        <dbReference type="ChEBI" id="CHEBI:15377"/>
        <dbReference type="ChEBI" id="CHEBI:15378"/>
        <dbReference type="ChEBI" id="CHEBI:18262"/>
        <dbReference type="ChEBI" id="CHEBI:90340"/>
        <dbReference type="ChEBI" id="CHEBI:90515"/>
    </reaction>
    <physiologicalReaction direction="left-to-right" evidence="37">
        <dbReference type="Rhea" id="RHEA:48541"/>
    </physiologicalReaction>
</comment>
<dbReference type="InterPro" id="IPR033906">
    <property type="entry name" value="Lipase_N"/>
</dbReference>
<evidence type="ECO:0000256" key="36">
    <source>
        <dbReference type="ARBA" id="ARBA00049352"/>
    </source>
</evidence>
<evidence type="ECO:0000256" key="34">
    <source>
        <dbReference type="ARBA" id="ARBA00049154"/>
    </source>
</evidence>